<dbReference type="InterPro" id="IPR002347">
    <property type="entry name" value="SDR_fam"/>
</dbReference>
<dbReference type="PRINTS" id="PR00080">
    <property type="entry name" value="SDRFAMILY"/>
</dbReference>
<dbReference type="Pfam" id="PF00106">
    <property type="entry name" value="adh_short"/>
    <property type="match status" value="1"/>
</dbReference>
<name>A0A0M7AEE3_9HYPH</name>
<evidence type="ECO:0000256" key="2">
    <source>
        <dbReference type="ARBA" id="ARBA00023002"/>
    </source>
</evidence>
<dbReference type="GO" id="GO:0016020">
    <property type="term" value="C:membrane"/>
    <property type="evidence" value="ECO:0007669"/>
    <property type="project" value="TreeGrafter"/>
</dbReference>
<dbReference type="OrthoDB" id="9781689at2"/>
<dbReference type="PRINTS" id="PR00081">
    <property type="entry name" value="GDHRDH"/>
</dbReference>
<proteinExistence type="inferred from homology"/>
<accession>A0A0M7AEE3</accession>
<dbReference type="InterPro" id="IPR020904">
    <property type="entry name" value="Sc_DH/Rdtase_CS"/>
</dbReference>
<comment type="similarity">
    <text evidence="1 3">Belongs to the short-chain dehydrogenases/reductases (SDR) family.</text>
</comment>
<dbReference type="EMBL" id="CXWD01000013">
    <property type="protein sequence ID" value="CTQ72802.1"/>
    <property type="molecule type" value="Genomic_DNA"/>
</dbReference>
<dbReference type="InterPro" id="IPR036291">
    <property type="entry name" value="NAD(P)-bd_dom_sf"/>
</dbReference>
<dbReference type="STRING" id="388408.LAX5112_03308"/>
<dbReference type="PROSITE" id="PS00061">
    <property type="entry name" value="ADH_SHORT"/>
    <property type="match status" value="1"/>
</dbReference>
<dbReference type="PANTHER" id="PTHR44196:SF1">
    <property type="entry name" value="DEHYDROGENASE_REDUCTASE SDR FAMILY MEMBER 7B"/>
    <property type="match status" value="1"/>
</dbReference>
<dbReference type="GO" id="GO:0018449">
    <property type="term" value="F:1-phenylethanol dehydrogenase activity"/>
    <property type="evidence" value="ECO:0007669"/>
    <property type="project" value="UniProtKB-EC"/>
</dbReference>
<evidence type="ECO:0000256" key="1">
    <source>
        <dbReference type="ARBA" id="ARBA00006484"/>
    </source>
</evidence>
<sequence length="266" mass="28314">MKPTAVISGGAGGLGQAFGAILREHGWFTVMLNLPGPDLDALSFVPDTLALSCDITDTGQLTEAAWQIRAERPSIDLVVYNAGVTHIGPFTTQALEDHRKVFEVNYFGAVAMAKAFGPDLRRSKGTHLAISSVAGFCPLALRTAYAGSKHALEGFFKSLRSEEAAHGVACLIAAPSFIATNTGAHSAPGDGLARPGSASDQVDALAPEDAARILYRGFARRKTFIPIGRVAHLSHLINRLSPRLYRHLMERTILQRPAKAEGGAPH</sequence>
<evidence type="ECO:0000313" key="5">
    <source>
        <dbReference type="Proteomes" id="UP000053235"/>
    </source>
</evidence>
<keyword evidence="5" id="KW-1185">Reference proteome</keyword>
<gene>
    <name evidence="4" type="primary">ped</name>
    <name evidence="4" type="ORF">LAX5112_03308</name>
</gene>
<dbReference type="SUPFAM" id="SSF51735">
    <property type="entry name" value="NAD(P)-binding Rossmann-fold domains"/>
    <property type="match status" value="1"/>
</dbReference>
<reference evidence="5" key="1">
    <citation type="submission" date="2015-07" db="EMBL/GenBank/DDBJ databases">
        <authorList>
            <person name="Rodrigo-Torres Lidia"/>
            <person name="Arahal R.David."/>
        </authorList>
    </citation>
    <scope>NUCLEOTIDE SEQUENCE [LARGE SCALE GENOMIC DNA]</scope>
    <source>
        <strain evidence="5">CECT 5112</strain>
    </source>
</reference>
<dbReference type="EC" id="1.1.1.311" evidence="4"/>
<dbReference type="Gene3D" id="3.40.50.720">
    <property type="entry name" value="NAD(P)-binding Rossmann-like Domain"/>
    <property type="match status" value="1"/>
</dbReference>
<dbReference type="AlphaFoldDB" id="A0A0M7AEE3"/>
<dbReference type="PANTHER" id="PTHR44196">
    <property type="entry name" value="DEHYDROGENASE/REDUCTASE SDR FAMILY MEMBER 7B"/>
    <property type="match status" value="1"/>
</dbReference>
<evidence type="ECO:0000256" key="3">
    <source>
        <dbReference type="RuleBase" id="RU000363"/>
    </source>
</evidence>
<keyword evidence="2 4" id="KW-0560">Oxidoreductase</keyword>
<dbReference type="RefSeq" id="WP_055672730.1">
    <property type="nucleotide sequence ID" value="NZ_CXWD01000013.1"/>
</dbReference>
<organism evidence="4 5">
    <name type="scientific">Roseibium alexandrii</name>
    <dbReference type="NCBI Taxonomy" id="388408"/>
    <lineage>
        <taxon>Bacteria</taxon>
        <taxon>Pseudomonadati</taxon>
        <taxon>Pseudomonadota</taxon>
        <taxon>Alphaproteobacteria</taxon>
        <taxon>Hyphomicrobiales</taxon>
        <taxon>Stappiaceae</taxon>
        <taxon>Roseibium</taxon>
    </lineage>
</organism>
<evidence type="ECO:0000313" key="4">
    <source>
        <dbReference type="EMBL" id="CTQ72802.1"/>
    </source>
</evidence>
<dbReference type="Proteomes" id="UP000053235">
    <property type="component" value="Unassembled WGS sequence"/>
</dbReference>
<protein>
    <submittedName>
        <fullName evidence="4">(S)-1-Phenylethanol dehydrogenase</fullName>
        <ecNumber evidence="4">1.1.1.311</ecNumber>
    </submittedName>
</protein>